<feature type="domain" description="HTH lysR-type" evidence="5">
    <location>
        <begin position="4"/>
        <end position="61"/>
    </location>
</feature>
<dbReference type="EMBL" id="JAUSRR010000002">
    <property type="protein sequence ID" value="MDP9922419.1"/>
    <property type="molecule type" value="Genomic_DNA"/>
</dbReference>
<dbReference type="SUPFAM" id="SSF53850">
    <property type="entry name" value="Periplasmic binding protein-like II"/>
    <property type="match status" value="1"/>
</dbReference>
<name>A0A1E7TYJ2_9BURK</name>
<dbReference type="EMBL" id="CP023284">
    <property type="protein sequence ID" value="ATA52129.1"/>
    <property type="molecule type" value="Genomic_DNA"/>
</dbReference>
<dbReference type="GO" id="GO:0003700">
    <property type="term" value="F:DNA-binding transcription factor activity"/>
    <property type="evidence" value="ECO:0007669"/>
    <property type="project" value="InterPro"/>
</dbReference>
<dbReference type="Gene3D" id="3.40.190.10">
    <property type="entry name" value="Periplasmic binding protein-like II"/>
    <property type="match status" value="2"/>
</dbReference>
<dbReference type="InterPro" id="IPR000847">
    <property type="entry name" value="LysR_HTH_N"/>
</dbReference>
<dbReference type="PRINTS" id="PR00039">
    <property type="entry name" value="HTHLYSR"/>
</dbReference>
<dbReference type="KEGG" id="vbo:CKY39_01995"/>
<evidence type="ECO:0000256" key="4">
    <source>
        <dbReference type="ARBA" id="ARBA00023163"/>
    </source>
</evidence>
<reference evidence="7" key="2">
    <citation type="submission" date="2023-07" db="EMBL/GenBank/DDBJ databases">
        <title>Sorghum-associated microbial communities from plants grown in Nebraska, USA.</title>
        <authorList>
            <person name="Schachtman D."/>
        </authorList>
    </citation>
    <scope>NUCLEOTIDE SEQUENCE</scope>
    <source>
        <strain evidence="7">DS2795</strain>
    </source>
</reference>
<dbReference type="STRING" id="436515.GCA_001752345_00501"/>
<evidence type="ECO:0000256" key="2">
    <source>
        <dbReference type="ARBA" id="ARBA00023015"/>
    </source>
</evidence>
<dbReference type="InterPro" id="IPR036388">
    <property type="entry name" value="WH-like_DNA-bd_sf"/>
</dbReference>
<keyword evidence="2" id="KW-0805">Transcription regulation</keyword>
<dbReference type="RefSeq" id="WP_062476092.1">
    <property type="nucleotide sequence ID" value="NZ_BKDI01000003.1"/>
</dbReference>
<keyword evidence="4" id="KW-0804">Transcription</keyword>
<comment type="similarity">
    <text evidence="1">Belongs to the LysR transcriptional regulatory family.</text>
</comment>
<evidence type="ECO:0000259" key="5">
    <source>
        <dbReference type="PROSITE" id="PS50931"/>
    </source>
</evidence>
<dbReference type="SUPFAM" id="SSF46785">
    <property type="entry name" value="Winged helix' DNA-binding domain"/>
    <property type="match status" value="1"/>
</dbReference>
<dbReference type="OrthoDB" id="8583877at2"/>
<dbReference type="CDD" id="cd08459">
    <property type="entry name" value="PBP2_DntR_NahR_LinR_like"/>
    <property type="match status" value="1"/>
</dbReference>
<organism evidence="6 8">
    <name type="scientific">Variovorax boronicumulans</name>
    <dbReference type="NCBI Taxonomy" id="436515"/>
    <lineage>
        <taxon>Bacteria</taxon>
        <taxon>Pseudomonadati</taxon>
        <taxon>Pseudomonadota</taxon>
        <taxon>Betaproteobacteria</taxon>
        <taxon>Burkholderiales</taxon>
        <taxon>Comamonadaceae</taxon>
        <taxon>Variovorax</taxon>
    </lineage>
</organism>
<dbReference type="Gene3D" id="1.10.10.10">
    <property type="entry name" value="Winged helix-like DNA-binding domain superfamily/Winged helix DNA-binding domain"/>
    <property type="match status" value="1"/>
</dbReference>
<proteinExistence type="inferred from homology"/>
<accession>A0A1E7TYJ2</accession>
<gene>
    <name evidence="6" type="ORF">CKY39_01995</name>
    <name evidence="7" type="ORF">J2W25_001434</name>
</gene>
<protein>
    <submittedName>
        <fullName evidence="7">DNA-binding transcriptional LysR family regulator</fullName>
    </submittedName>
    <submittedName>
        <fullName evidence="6">LysR family transcriptional regulator</fullName>
    </submittedName>
</protein>
<keyword evidence="3 7" id="KW-0238">DNA-binding</keyword>
<evidence type="ECO:0000256" key="3">
    <source>
        <dbReference type="ARBA" id="ARBA00023125"/>
    </source>
</evidence>
<dbReference type="Pfam" id="PF00126">
    <property type="entry name" value="HTH_1"/>
    <property type="match status" value="1"/>
</dbReference>
<dbReference type="PANTHER" id="PTHR30118">
    <property type="entry name" value="HTH-TYPE TRANSCRIPTIONAL REGULATOR LEUO-RELATED"/>
    <property type="match status" value="1"/>
</dbReference>
<dbReference type="Pfam" id="PF03466">
    <property type="entry name" value="LysR_substrate"/>
    <property type="match status" value="1"/>
</dbReference>
<evidence type="ECO:0000313" key="6">
    <source>
        <dbReference type="EMBL" id="ATA52129.1"/>
    </source>
</evidence>
<dbReference type="InterPro" id="IPR005119">
    <property type="entry name" value="LysR_subst-bd"/>
</dbReference>
<reference evidence="6 8" key="1">
    <citation type="submission" date="2017-09" db="EMBL/GenBank/DDBJ databases">
        <title>The diverse metabolic capabilities of V. boronicumulans make it an excellent choice for continued studies on novel biodegradation.</title>
        <authorList>
            <person name="Sun S."/>
        </authorList>
    </citation>
    <scope>NUCLEOTIDE SEQUENCE [LARGE SCALE GENOMIC DNA]</scope>
    <source>
        <strain evidence="6 8">J1</strain>
    </source>
</reference>
<dbReference type="Proteomes" id="UP001244295">
    <property type="component" value="Unassembled WGS sequence"/>
</dbReference>
<dbReference type="Proteomes" id="UP000217154">
    <property type="component" value="Chromosome"/>
</dbReference>
<evidence type="ECO:0000313" key="7">
    <source>
        <dbReference type="EMBL" id="MDP9922419.1"/>
    </source>
</evidence>
<dbReference type="InterPro" id="IPR036390">
    <property type="entry name" value="WH_DNA-bd_sf"/>
</dbReference>
<evidence type="ECO:0000313" key="8">
    <source>
        <dbReference type="Proteomes" id="UP000217154"/>
    </source>
</evidence>
<dbReference type="PROSITE" id="PS50931">
    <property type="entry name" value="HTH_LYSR"/>
    <property type="match status" value="1"/>
</dbReference>
<dbReference type="InterPro" id="IPR050389">
    <property type="entry name" value="LysR-type_TF"/>
</dbReference>
<evidence type="ECO:0000256" key="1">
    <source>
        <dbReference type="ARBA" id="ARBA00009437"/>
    </source>
</evidence>
<sequence>MSKLDLEWLAVFDEVYKTGNVTKAAERLGMAQAAASTALNKLRAHFDDRLFTRTAQGMQPTPHAERIYPNLREALAQLAQAQGNRSSFEPARAQRRFRICMTDISEVVLLPGLLDHLRHAAPGVHIETEIISTHSGRRLQDGDVDLAVGFMPQLDAGFYQQVLFMQNFVCLAAQNHPRIGAKLTRKRFEEEAHAVVSSSGTGHAIVDTTIARLGLKRNVVVRLSSFLSVARIVAHTELIVVVPRILGNVLATQEPVKVLAPPFTLPAYAVKQHWHERFHADPGNAWLRRTLAQLFSGS</sequence>
<dbReference type="AlphaFoldDB" id="A0A1E7TYJ2"/>
<dbReference type="GO" id="GO:0003677">
    <property type="term" value="F:DNA binding"/>
    <property type="evidence" value="ECO:0007669"/>
    <property type="project" value="UniProtKB-KW"/>
</dbReference>
<dbReference type="PANTHER" id="PTHR30118:SF15">
    <property type="entry name" value="TRANSCRIPTIONAL REGULATORY PROTEIN"/>
    <property type="match status" value="1"/>
</dbReference>